<dbReference type="EMBL" id="WDBZ01000029">
    <property type="protein sequence ID" value="KAB6451272.1"/>
    <property type="molecule type" value="Genomic_DNA"/>
</dbReference>
<dbReference type="AlphaFoldDB" id="A0A395VQ75"/>
<dbReference type="Proteomes" id="UP001210999">
    <property type="component" value="Unassembled WGS sequence"/>
</dbReference>
<reference evidence="3" key="2">
    <citation type="submission" date="2023-01" db="EMBL/GenBank/DDBJ databases">
        <title>Human gut microbiome strain richness.</title>
        <authorList>
            <person name="Chen-Liaw A."/>
        </authorList>
    </citation>
    <scope>NUCLEOTIDE SEQUENCE</scope>
    <source>
        <strain evidence="3">H9_m1001271B151109d0_201107</strain>
    </source>
</reference>
<dbReference type="EMBL" id="JAQKEI010000025">
    <property type="protein sequence ID" value="MDB0853211.1"/>
    <property type="molecule type" value="Genomic_DNA"/>
</dbReference>
<dbReference type="EMBL" id="WDBY01000025">
    <property type="protein sequence ID" value="KAB6476679.1"/>
    <property type="molecule type" value="Genomic_DNA"/>
</dbReference>
<organism evidence="3 6">
    <name type="scientific">Phocaeicola vulgatus</name>
    <name type="common">Bacteroides vulgatus</name>
    <dbReference type="NCBI Taxonomy" id="821"/>
    <lineage>
        <taxon>Bacteria</taxon>
        <taxon>Pseudomonadati</taxon>
        <taxon>Bacteroidota</taxon>
        <taxon>Bacteroidia</taxon>
        <taxon>Bacteroidales</taxon>
        <taxon>Bacteroidaceae</taxon>
        <taxon>Phocaeicola</taxon>
    </lineage>
</organism>
<dbReference type="SUPFAM" id="SSF53756">
    <property type="entry name" value="UDP-Glycosyltransferase/glycogen phosphorylase"/>
    <property type="match status" value="1"/>
</dbReference>
<dbReference type="Proteomes" id="UP000468344">
    <property type="component" value="Unassembled WGS sequence"/>
</dbReference>
<evidence type="ECO:0000313" key="4">
    <source>
        <dbReference type="Proteomes" id="UP000468344"/>
    </source>
</evidence>
<accession>A0A395VQ75</accession>
<evidence type="ECO:0000313" key="2">
    <source>
        <dbReference type="EMBL" id="KAB6476679.1"/>
    </source>
</evidence>
<gene>
    <name evidence="2" type="ORF">GAZ06_13090</name>
    <name evidence="1" type="ORF">GAZ09_14295</name>
    <name evidence="3" type="ORF">PL594_17060</name>
</gene>
<dbReference type="Proteomes" id="UP000483142">
    <property type="component" value="Unassembled WGS sequence"/>
</dbReference>
<evidence type="ECO:0000313" key="5">
    <source>
        <dbReference type="Proteomes" id="UP000483142"/>
    </source>
</evidence>
<proteinExistence type="predicted"/>
<sequence length="524" mass="61901">MEIKGKRILITCREDDSRPFYFLIKDWMKYNEVAAYFIKASESGFKKNPSNESTYYAFKKNISLKVYDVNSIAEIFINIRNDDNVIDQFFLEKIEKEYTHFKNINTQIISSQSFNRHYHYRYFWSSCTYQQQLNWLILCYKDALKVLDEFQPDVVINTDSDEISRNALREICYKRDIPNVTLDFPRFDDYLIYTYNLGNSVNIKFEEYFKSCEIGNKIDLSTEVKYVEDYRKKAEIKNKSSVNSIDYQYYPESFLKVVKFWAHFIILLFKQDVIAGNWKIKRSNQILYPSTMGYIKYFLHYTYYKQRLMRRNKMFQVPRNDERYVYMPLHLIPESTTSILTPFYVNELSVIEAVSKSLPAGWMLYVKEHQAMIGERSIEFYKAVNRLPNAKMVQLNYYNDPKPWITKSQGVVTLSGTAAYEAAMLGKHAVVFSNVPFSLIEGIHRVDSFEDLPRILKSFVSPLNNIKSCASYLRTVKEFGERVDFVNLNKACYQAISNDEELDESCMNKIKSLESLFAKSIINY</sequence>
<protein>
    <recommendedName>
        <fullName evidence="7">Capsule polysaccharide biosynthesis protein</fullName>
    </recommendedName>
</protein>
<evidence type="ECO:0000313" key="3">
    <source>
        <dbReference type="EMBL" id="MDB0853211.1"/>
    </source>
</evidence>
<evidence type="ECO:0000313" key="1">
    <source>
        <dbReference type="EMBL" id="KAB6451272.1"/>
    </source>
</evidence>
<evidence type="ECO:0000313" key="6">
    <source>
        <dbReference type="Proteomes" id="UP001210999"/>
    </source>
</evidence>
<dbReference type="RefSeq" id="WP_117697654.1">
    <property type="nucleotide sequence ID" value="NZ_CAXTGH010000002.1"/>
</dbReference>
<name>A0A395VQ75_PHOVU</name>
<reference evidence="4 5" key="1">
    <citation type="journal article" date="2019" name="Nat. Med.">
        <title>A library of human gut bacterial isolates paired with longitudinal multiomics data enables mechanistic microbiome research.</title>
        <authorList>
            <person name="Poyet M."/>
            <person name="Groussin M."/>
            <person name="Gibbons S.M."/>
            <person name="Avila-Pacheco J."/>
            <person name="Jiang X."/>
            <person name="Kearney S.M."/>
            <person name="Perrotta A.R."/>
            <person name="Berdy B."/>
            <person name="Zhao S."/>
            <person name="Lieberman T.D."/>
            <person name="Swanson P.K."/>
            <person name="Smith M."/>
            <person name="Roesemann S."/>
            <person name="Alexander J.E."/>
            <person name="Rich S.A."/>
            <person name="Livny J."/>
            <person name="Vlamakis H."/>
            <person name="Clish C."/>
            <person name="Bullock K."/>
            <person name="Deik A."/>
            <person name="Scott J."/>
            <person name="Pierce K.A."/>
            <person name="Xavier R.J."/>
            <person name="Alm E.J."/>
        </authorList>
    </citation>
    <scope>NUCLEOTIDE SEQUENCE [LARGE SCALE GENOMIC DNA]</scope>
    <source>
        <strain evidence="2 4">BIOML-A140</strain>
        <strain evidence="1 5">BIOML-A141</strain>
    </source>
</reference>
<evidence type="ECO:0008006" key="7">
    <source>
        <dbReference type="Google" id="ProtNLM"/>
    </source>
</evidence>
<comment type="caution">
    <text evidence="3">The sequence shown here is derived from an EMBL/GenBank/DDBJ whole genome shotgun (WGS) entry which is preliminary data.</text>
</comment>